<evidence type="ECO:0000313" key="15">
    <source>
        <dbReference type="Proteomes" id="UP000444185"/>
    </source>
</evidence>
<proteinExistence type="inferred from homology"/>
<comment type="subcellular location">
    <subcellularLocation>
        <location evidence="1">Cytoplasm</location>
    </subcellularLocation>
</comment>
<keyword evidence="9" id="KW-0238">DNA-binding</keyword>
<dbReference type="PANTHER" id="PTHR43152">
    <property type="entry name" value="UVRABC SYSTEM PROTEIN A"/>
    <property type="match status" value="1"/>
</dbReference>
<sequence>MVVIEHNLDVIKTADHILDLGPGGGVRGGRIVAQGTPEDVAEVPESYTGQYLKPMLARQREAG</sequence>
<evidence type="ECO:0000313" key="14">
    <source>
        <dbReference type="EMBL" id="MXO50701.1"/>
    </source>
</evidence>
<keyword evidence="7" id="KW-0067">ATP-binding</keyword>
<dbReference type="GO" id="GO:0003677">
    <property type="term" value="F:DNA binding"/>
    <property type="evidence" value="ECO:0007669"/>
    <property type="project" value="UniProtKB-KW"/>
</dbReference>
<evidence type="ECO:0000256" key="9">
    <source>
        <dbReference type="ARBA" id="ARBA00023125"/>
    </source>
</evidence>
<dbReference type="OrthoDB" id="9809851at2"/>
<evidence type="ECO:0000256" key="12">
    <source>
        <dbReference type="ARBA" id="ARBA00039316"/>
    </source>
</evidence>
<evidence type="ECO:0000256" key="4">
    <source>
        <dbReference type="ARBA" id="ARBA00022741"/>
    </source>
</evidence>
<name>A0A844XXY2_9SPHN</name>
<evidence type="ECO:0000256" key="8">
    <source>
        <dbReference type="ARBA" id="ARBA00022881"/>
    </source>
</evidence>
<evidence type="ECO:0000256" key="3">
    <source>
        <dbReference type="ARBA" id="ARBA00022737"/>
    </source>
</evidence>
<evidence type="ECO:0000256" key="13">
    <source>
        <dbReference type="ARBA" id="ARBA00042156"/>
    </source>
</evidence>
<dbReference type="GO" id="GO:0006281">
    <property type="term" value="P:DNA repair"/>
    <property type="evidence" value="ECO:0007669"/>
    <property type="project" value="UniProtKB-KW"/>
</dbReference>
<dbReference type="GO" id="GO:0005737">
    <property type="term" value="C:cytoplasm"/>
    <property type="evidence" value="ECO:0007669"/>
    <property type="project" value="UniProtKB-SubCell"/>
</dbReference>
<evidence type="ECO:0000256" key="10">
    <source>
        <dbReference type="ARBA" id="ARBA00023204"/>
    </source>
</evidence>
<keyword evidence="2" id="KW-0963">Cytoplasm</keyword>
<comment type="similarity">
    <text evidence="11">Belongs to the ABC transporter superfamily. UvrA family.</text>
</comment>
<evidence type="ECO:0000256" key="7">
    <source>
        <dbReference type="ARBA" id="ARBA00022840"/>
    </source>
</evidence>
<organism evidence="14 15">
    <name type="scientific">Qipengyuania gaetbuli</name>
    <dbReference type="NCBI Taxonomy" id="266952"/>
    <lineage>
        <taxon>Bacteria</taxon>
        <taxon>Pseudomonadati</taxon>
        <taxon>Pseudomonadota</taxon>
        <taxon>Alphaproteobacteria</taxon>
        <taxon>Sphingomonadales</taxon>
        <taxon>Erythrobacteraceae</taxon>
        <taxon>Qipengyuania</taxon>
    </lineage>
</organism>
<protein>
    <recommendedName>
        <fullName evidence="12">UvrABC system protein A</fullName>
    </recommendedName>
    <alternativeName>
        <fullName evidence="13">Excinuclease ABC subunit A</fullName>
    </alternativeName>
</protein>
<dbReference type="GO" id="GO:0005524">
    <property type="term" value="F:ATP binding"/>
    <property type="evidence" value="ECO:0007669"/>
    <property type="project" value="UniProtKB-KW"/>
</dbReference>
<dbReference type="PANTHER" id="PTHR43152:SF3">
    <property type="entry name" value="UVRABC SYSTEM PROTEIN A"/>
    <property type="match status" value="1"/>
</dbReference>
<keyword evidence="5" id="KW-0227">DNA damage</keyword>
<keyword evidence="8" id="KW-0267">Excision nuclease</keyword>
<evidence type="ECO:0000256" key="6">
    <source>
        <dbReference type="ARBA" id="ARBA00022769"/>
    </source>
</evidence>
<keyword evidence="6" id="KW-0228">DNA excision</keyword>
<keyword evidence="10" id="KW-0234">DNA repair</keyword>
<evidence type="ECO:0000256" key="2">
    <source>
        <dbReference type="ARBA" id="ARBA00022490"/>
    </source>
</evidence>
<keyword evidence="15" id="KW-1185">Reference proteome</keyword>
<dbReference type="Gene3D" id="3.40.50.300">
    <property type="entry name" value="P-loop containing nucleotide triphosphate hydrolases"/>
    <property type="match status" value="1"/>
</dbReference>
<accession>A0A844XXY2</accession>
<evidence type="ECO:0000256" key="1">
    <source>
        <dbReference type="ARBA" id="ARBA00004496"/>
    </source>
</evidence>
<gene>
    <name evidence="14" type="ORF">GRI42_05205</name>
</gene>
<comment type="caution">
    <text evidence="14">The sequence shown here is derived from an EMBL/GenBank/DDBJ whole genome shotgun (WGS) entry which is preliminary data.</text>
</comment>
<keyword evidence="4" id="KW-0547">Nucleotide-binding</keyword>
<dbReference type="InterPro" id="IPR027417">
    <property type="entry name" value="P-loop_NTPase"/>
</dbReference>
<evidence type="ECO:0000256" key="11">
    <source>
        <dbReference type="ARBA" id="ARBA00038000"/>
    </source>
</evidence>
<reference evidence="14 15" key="1">
    <citation type="submission" date="2019-12" db="EMBL/GenBank/DDBJ databases">
        <title>Genomic-based taxomic classification of the family Erythrobacteraceae.</title>
        <authorList>
            <person name="Xu L."/>
        </authorList>
    </citation>
    <scope>NUCLEOTIDE SEQUENCE [LARGE SCALE GENOMIC DNA]</scope>
    <source>
        <strain evidence="14 15">DSM 16225</strain>
    </source>
</reference>
<dbReference type="GO" id="GO:0004518">
    <property type="term" value="F:nuclease activity"/>
    <property type="evidence" value="ECO:0007669"/>
    <property type="project" value="UniProtKB-KW"/>
</dbReference>
<evidence type="ECO:0000256" key="5">
    <source>
        <dbReference type="ARBA" id="ARBA00022763"/>
    </source>
</evidence>
<dbReference type="Proteomes" id="UP000444185">
    <property type="component" value="Unassembled WGS sequence"/>
</dbReference>
<dbReference type="EMBL" id="WTYF01000004">
    <property type="protein sequence ID" value="MXO50701.1"/>
    <property type="molecule type" value="Genomic_DNA"/>
</dbReference>
<keyword evidence="3" id="KW-0677">Repeat</keyword>
<dbReference type="AlphaFoldDB" id="A0A844XXY2"/>
<dbReference type="SUPFAM" id="SSF52540">
    <property type="entry name" value="P-loop containing nucleoside triphosphate hydrolases"/>
    <property type="match status" value="1"/>
</dbReference>